<organism evidence="1 2">
    <name type="scientific">Brachionus plicatilis</name>
    <name type="common">Marine rotifer</name>
    <name type="synonym">Brachionus muelleri</name>
    <dbReference type="NCBI Taxonomy" id="10195"/>
    <lineage>
        <taxon>Eukaryota</taxon>
        <taxon>Metazoa</taxon>
        <taxon>Spiralia</taxon>
        <taxon>Gnathifera</taxon>
        <taxon>Rotifera</taxon>
        <taxon>Eurotatoria</taxon>
        <taxon>Monogononta</taxon>
        <taxon>Pseudotrocha</taxon>
        <taxon>Ploima</taxon>
        <taxon>Brachionidae</taxon>
        <taxon>Brachionus</taxon>
    </lineage>
</organism>
<dbReference type="Proteomes" id="UP000276133">
    <property type="component" value="Unassembled WGS sequence"/>
</dbReference>
<gene>
    <name evidence="1" type="ORF">BpHYR1_002751</name>
</gene>
<dbReference type="AlphaFoldDB" id="A0A3M7P3E3"/>
<keyword evidence="2" id="KW-1185">Reference proteome</keyword>
<comment type="caution">
    <text evidence="1">The sequence shown here is derived from an EMBL/GenBank/DDBJ whole genome shotgun (WGS) entry which is preliminary data.</text>
</comment>
<reference evidence="1 2" key="1">
    <citation type="journal article" date="2018" name="Sci. Rep.">
        <title>Genomic signatures of local adaptation to the degree of environmental predictability in rotifers.</title>
        <authorList>
            <person name="Franch-Gras L."/>
            <person name="Hahn C."/>
            <person name="Garcia-Roger E.M."/>
            <person name="Carmona M.J."/>
            <person name="Serra M."/>
            <person name="Gomez A."/>
        </authorList>
    </citation>
    <scope>NUCLEOTIDE SEQUENCE [LARGE SCALE GENOMIC DNA]</scope>
    <source>
        <strain evidence="1">HYR1</strain>
    </source>
</reference>
<evidence type="ECO:0000313" key="1">
    <source>
        <dbReference type="EMBL" id="RMZ93631.1"/>
    </source>
</evidence>
<proteinExistence type="predicted"/>
<dbReference type="EMBL" id="REGN01013663">
    <property type="protein sequence ID" value="RMZ93631.1"/>
    <property type="molecule type" value="Genomic_DNA"/>
</dbReference>
<accession>A0A3M7P3E3</accession>
<sequence length="99" mass="11678">MNIILLCKKAFLKKILTQTAIFISKIYNELNQPLLKFDNAGDSLSDIMLFEKFSTKKIVLCKDIQRCKNVFLNSTHYKDSSTFDQKRDLFKYQVHMICF</sequence>
<protein>
    <submittedName>
        <fullName evidence="1">Uncharacterized protein</fullName>
    </submittedName>
</protein>
<evidence type="ECO:0000313" key="2">
    <source>
        <dbReference type="Proteomes" id="UP000276133"/>
    </source>
</evidence>
<name>A0A3M7P3E3_BRAPC</name>